<accession>A0ABU8I8C3</accession>
<dbReference type="RefSeq" id="WP_336557802.1">
    <property type="nucleotide sequence ID" value="NZ_JAYLLN010000033.1"/>
</dbReference>
<comment type="catalytic activity">
    <reaction evidence="7 8">
        <text>cytidine(34) in tRNA(Ile2) + L-lysine + ATP = lysidine(34) in tRNA(Ile2) + AMP + diphosphate + H(+)</text>
        <dbReference type="Rhea" id="RHEA:43744"/>
        <dbReference type="Rhea" id="RHEA-COMP:10625"/>
        <dbReference type="Rhea" id="RHEA-COMP:10670"/>
        <dbReference type="ChEBI" id="CHEBI:15378"/>
        <dbReference type="ChEBI" id="CHEBI:30616"/>
        <dbReference type="ChEBI" id="CHEBI:32551"/>
        <dbReference type="ChEBI" id="CHEBI:33019"/>
        <dbReference type="ChEBI" id="CHEBI:82748"/>
        <dbReference type="ChEBI" id="CHEBI:83665"/>
        <dbReference type="ChEBI" id="CHEBI:456215"/>
        <dbReference type="EC" id="6.3.4.19"/>
    </reaction>
</comment>
<dbReference type="InterPro" id="IPR014729">
    <property type="entry name" value="Rossmann-like_a/b/a_fold"/>
</dbReference>
<keyword evidence="4 8" id="KW-0819">tRNA processing</keyword>
<feature type="binding site" evidence="8">
    <location>
        <begin position="28"/>
        <end position="33"/>
    </location>
    <ligand>
        <name>ATP</name>
        <dbReference type="ChEBI" id="CHEBI:30616"/>
    </ligand>
</feature>
<dbReference type="InterPro" id="IPR012094">
    <property type="entry name" value="tRNA_Ile_lys_synt"/>
</dbReference>
<reference evidence="10 11" key="1">
    <citation type="submission" date="2024-01" db="EMBL/GenBank/DDBJ databases">
        <title>Sphingobacterium tenebrionis sp. nov., a novel endophyte isolated from tenebrio molitor intestines.</title>
        <authorList>
            <person name="Zhang C."/>
        </authorList>
    </citation>
    <scope>NUCLEOTIDE SEQUENCE [LARGE SCALE GENOMIC DNA]</scope>
    <source>
        <strain evidence="10 11">PU5-4</strain>
    </source>
</reference>
<dbReference type="NCBIfam" id="TIGR02432">
    <property type="entry name" value="lysidine_TilS_N"/>
    <property type="match status" value="1"/>
</dbReference>
<comment type="domain">
    <text evidence="8">The N-terminal region contains the highly conserved SGGXDS motif, predicted to be a P-loop motif involved in ATP binding.</text>
</comment>
<gene>
    <name evidence="8 10" type="primary">tilS</name>
    <name evidence="10" type="ORF">VJ786_12645</name>
</gene>
<feature type="domain" description="Lysidine-tRNA(Ile) synthetase C-terminal" evidence="9">
    <location>
        <begin position="391"/>
        <end position="464"/>
    </location>
</feature>
<evidence type="ECO:0000313" key="11">
    <source>
        <dbReference type="Proteomes" id="UP001363035"/>
    </source>
</evidence>
<comment type="caution">
    <text evidence="10">The sequence shown here is derived from an EMBL/GenBank/DDBJ whole genome shotgun (WGS) entry which is preliminary data.</text>
</comment>
<dbReference type="NCBIfam" id="TIGR02433">
    <property type="entry name" value="lysidine_TilS_C"/>
    <property type="match status" value="1"/>
</dbReference>
<comment type="similarity">
    <text evidence="8">Belongs to the tRNA(Ile)-lysidine synthase family.</text>
</comment>
<dbReference type="GO" id="GO:0032267">
    <property type="term" value="F:tRNA(Ile)-lysidine synthase activity"/>
    <property type="evidence" value="ECO:0007669"/>
    <property type="project" value="UniProtKB-EC"/>
</dbReference>
<keyword evidence="2 8" id="KW-0963">Cytoplasm</keyword>
<dbReference type="PANTHER" id="PTHR43033">
    <property type="entry name" value="TRNA(ILE)-LYSIDINE SYNTHASE-RELATED"/>
    <property type="match status" value="1"/>
</dbReference>
<dbReference type="InterPro" id="IPR012795">
    <property type="entry name" value="tRNA_Ile_lys_synt_N"/>
</dbReference>
<dbReference type="Pfam" id="PF01171">
    <property type="entry name" value="ATP_bind_3"/>
    <property type="match status" value="1"/>
</dbReference>
<dbReference type="CDD" id="cd01992">
    <property type="entry name" value="TilS_N"/>
    <property type="match status" value="1"/>
</dbReference>
<keyword evidence="3 8" id="KW-0436">Ligase</keyword>
<dbReference type="HAMAP" id="MF_01161">
    <property type="entry name" value="tRNA_Ile_lys_synt"/>
    <property type="match status" value="1"/>
</dbReference>
<dbReference type="InterPro" id="IPR011063">
    <property type="entry name" value="TilS/TtcA_N"/>
</dbReference>
<comment type="function">
    <text evidence="8">Ligates lysine onto the cytidine present at position 34 of the AUA codon-specific tRNA(Ile) that contains the anticodon CAU, in an ATP-dependent manner. Cytidine is converted to lysidine, thus changing the amino acid specificity of the tRNA from methionine to isoleucine.</text>
</comment>
<dbReference type="EMBL" id="JAYLLN010000033">
    <property type="protein sequence ID" value="MEI5985748.1"/>
    <property type="molecule type" value="Genomic_DNA"/>
</dbReference>
<keyword evidence="6 8" id="KW-0067">ATP-binding</keyword>
<dbReference type="EC" id="6.3.4.19" evidence="8"/>
<evidence type="ECO:0000256" key="3">
    <source>
        <dbReference type="ARBA" id="ARBA00022598"/>
    </source>
</evidence>
<evidence type="ECO:0000259" key="9">
    <source>
        <dbReference type="SMART" id="SM00977"/>
    </source>
</evidence>
<comment type="subcellular location">
    <subcellularLocation>
        <location evidence="1 8">Cytoplasm</location>
    </subcellularLocation>
</comment>
<dbReference type="InterPro" id="IPR012796">
    <property type="entry name" value="Lysidine-tRNA-synth_C"/>
</dbReference>
<evidence type="ECO:0000313" key="10">
    <source>
        <dbReference type="EMBL" id="MEI5985748.1"/>
    </source>
</evidence>
<dbReference type="Gene3D" id="3.40.50.620">
    <property type="entry name" value="HUPs"/>
    <property type="match status" value="1"/>
</dbReference>
<sequence length="467" mass="54620">MDAKANFSHFLTKNELLNRSEKVLLAVSGGKDSMLMLHLMHDLGYQISIAHCNFQLRGKESDLDEELVRNHALQHQIPFHVIHFDTEEYADEHKISIQMAARELRYEWFEQLRTEFGYGKIAIAQHLNDHIETSLFNLTRSTGLKGLLGISIQRDHLIRPLMCFTGAEVEKIVKELQVPYRDDQSNFSNKYARNKIRLEIIPKFKEIQPDFEQIFLENIKHFEESYQFIQRIVSEKRKDLLREDGKYVYIQRADLSENLSDSYFLFELFKPFGFQKSILEEMIAVWDKPMGQVFESSDYELLMDRDQLIIRERSGLKKEQKLLILEDNVSKHLSAGESVSFPFLDSYLTLGRLRDLGIADTKSSNQNTNTNTNENGKSEIQIDADLLQFPLKLRFKQQGDYFIPLGMTGRKKLSDFFIQEKVNRFEKEEIPILVNGNGEIIWVVGMRLDNRYKVTENTKKVLTLVFK</sequence>
<dbReference type="PANTHER" id="PTHR43033:SF1">
    <property type="entry name" value="TRNA(ILE)-LYSIDINE SYNTHASE-RELATED"/>
    <property type="match status" value="1"/>
</dbReference>
<dbReference type="SMART" id="SM00977">
    <property type="entry name" value="TilS_C"/>
    <property type="match status" value="1"/>
</dbReference>
<keyword evidence="11" id="KW-1185">Reference proteome</keyword>
<evidence type="ECO:0000256" key="5">
    <source>
        <dbReference type="ARBA" id="ARBA00022741"/>
    </source>
</evidence>
<evidence type="ECO:0000256" key="1">
    <source>
        <dbReference type="ARBA" id="ARBA00004496"/>
    </source>
</evidence>
<protein>
    <recommendedName>
        <fullName evidence="8">tRNA(Ile)-lysidine synthase</fullName>
        <ecNumber evidence="8">6.3.4.19</ecNumber>
    </recommendedName>
    <alternativeName>
        <fullName evidence="8">tRNA(Ile)-2-lysyl-cytidine synthase</fullName>
    </alternativeName>
    <alternativeName>
        <fullName evidence="8">tRNA(Ile)-lysidine synthetase</fullName>
    </alternativeName>
</protein>
<dbReference type="Proteomes" id="UP001363035">
    <property type="component" value="Unassembled WGS sequence"/>
</dbReference>
<dbReference type="Pfam" id="PF11734">
    <property type="entry name" value="TilS_C"/>
    <property type="match status" value="1"/>
</dbReference>
<organism evidence="10 11">
    <name type="scientific">Sphingobacterium tenebrionis</name>
    <dbReference type="NCBI Taxonomy" id="3111775"/>
    <lineage>
        <taxon>Bacteria</taxon>
        <taxon>Pseudomonadati</taxon>
        <taxon>Bacteroidota</taxon>
        <taxon>Sphingobacteriia</taxon>
        <taxon>Sphingobacteriales</taxon>
        <taxon>Sphingobacteriaceae</taxon>
        <taxon>Sphingobacterium</taxon>
    </lineage>
</organism>
<evidence type="ECO:0000256" key="4">
    <source>
        <dbReference type="ARBA" id="ARBA00022694"/>
    </source>
</evidence>
<name>A0ABU8I8C3_9SPHI</name>
<evidence type="ECO:0000256" key="8">
    <source>
        <dbReference type="HAMAP-Rule" id="MF_01161"/>
    </source>
</evidence>
<proteinExistence type="inferred from homology"/>
<dbReference type="SUPFAM" id="SSF52402">
    <property type="entry name" value="Adenine nucleotide alpha hydrolases-like"/>
    <property type="match status" value="1"/>
</dbReference>
<evidence type="ECO:0000256" key="6">
    <source>
        <dbReference type="ARBA" id="ARBA00022840"/>
    </source>
</evidence>
<keyword evidence="5 8" id="KW-0547">Nucleotide-binding</keyword>
<evidence type="ECO:0000256" key="2">
    <source>
        <dbReference type="ARBA" id="ARBA00022490"/>
    </source>
</evidence>
<evidence type="ECO:0000256" key="7">
    <source>
        <dbReference type="ARBA" id="ARBA00048539"/>
    </source>
</evidence>
<dbReference type="SUPFAM" id="SSF56037">
    <property type="entry name" value="PheT/TilS domain"/>
    <property type="match status" value="1"/>
</dbReference>